<feature type="non-terminal residue" evidence="1">
    <location>
        <position position="1"/>
    </location>
</feature>
<gene>
    <name evidence="1" type="ORF">SAMN02745124_03900</name>
</gene>
<evidence type="ECO:0000313" key="2">
    <source>
        <dbReference type="Proteomes" id="UP000184139"/>
    </source>
</evidence>
<dbReference type="AlphaFoldDB" id="A0A1M5YDE3"/>
<name>A0A1M5YDE3_9BACT</name>
<accession>A0A1M5YDE3</accession>
<reference evidence="1 2" key="1">
    <citation type="submission" date="2016-11" db="EMBL/GenBank/DDBJ databases">
        <authorList>
            <person name="Jaros S."/>
            <person name="Januszkiewicz K."/>
            <person name="Wedrychowicz H."/>
        </authorList>
    </citation>
    <scope>NUCLEOTIDE SEQUENCE [LARGE SCALE GENOMIC DNA]</scope>
    <source>
        <strain evidence="1 2">DSM 9705</strain>
    </source>
</reference>
<protein>
    <submittedName>
        <fullName evidence="1">Uncharacterized protein</fullName>
    </submittedName>
</protein>
<keyword evidence="2" id="KW-1185">Reference proteome</keyword>
<sequence>HARLMEPLFRYAPQGFHQSRSQHQKYRQKLNRGSADPLHVTLNV</sequence>
<organism evidence="1 2">
    <name type="scientific">Desulfofustis glycolicus DSM 9705</name>
    <dbReference type="NCBI Taxonomy" id="1121409"/>
    <lineage>
        <taxon>Bacteria</taxon>
        <taxon>Pseudomonadati</taxon>
        <taxon>Thermodesulfobacteriota</taxon>
        <taxon>Desulfobulbia</taxon>
        <taxon>Desulfobulbales</taxon>
        <taxon>Desulfocapsaceae</taxon>
        <taxon>Desulfofustis</taxon>
    </lineage>
</organism>
<proteinExistence type="predicted"/>
<dbReference type="Proteomes" id="UP000184139">
    <property type="component" value="Unassembled WGS sequence"/>
</dbReference>
<dbReference type="EMBL" id="FQXS01000034">
    <property type="protein sequence ID" value="SHI10090.1"/>
    <property type="molecule type" value="Genomic_DNA"/>
</dbReference>
<evidence type="ECO:0000313" key="1">
    <source>
        <dbReference type="EMBL" id="SHI10090.1"/>
    </source>
</evidence>